<evidence type="ECO:0000313" key="3">
    <source>
        <dbReference type="EMBL" id="BAT61269.1"/>
    </source>
</evidence>
<sequence>MRVIILIAGAVGVLAGFGLLAYALMQGGSIAAFAAALPVAVCIFGGLGLIGLASVMGQLEDLAVARGPVAVSAPAVASAAPAVVTAPLPAPKKAGDKADEKKPDEKKTGKEVPPLTPPHGAAPEPTVPPLPDAVTAGERPAPDFADSLASALDVEAPGTPSGTTRLDTPPPAKQQTPEELAIAKAAALSGAPRTAPLPPPPVKSPSLAPEPGADKAPPVSLTPEPSADKAPDIIVRPPDGPSQAPALGGVSRDDSVASAPASIATNVEAPPERAGPSILKSGIIENMAYTLYSDGSVDAELPEGKMHFASIAEWRSYMRGEG</sequence>
<evidence type="ECO:0000256" key="1">
    <source>
        <dbReference type="SAM" id="MobiDB-lite"/>
    </source>
</evidence>
<protein>
    <submittedName>
        <fullName evidence="3">Uncharacterized protein</fullName>
    </submittedName>
</protein>
<gene>
    <name evidence="3" type="ORF">GJW-30_1_03826</name>
</gene>
<evidence type="ECO:0000313" key="4">
    <source>
        <dbReference type="Proteomes" id="UP000236884"/>
    </source>
</evidence>
<dbReference type="OrthoDB" id="8456817at2"/>
<reference evidence="3 4" key="1">
    <citation type="submission" date="2015-08" db="EMBL/GenBank/DDBJ databases">
        <title>Investigation of the bacterial diversity of lava forest soil.</title>
        <authorList>
            <person name="Lee J.S."/>
        </authorList>
    </citation>
    <scope>NUCLEOTIDE SEQUENCE [LARGE SCALE GENOMIC DNA]</scope>
    <source>
        <strain evidence="3 4">GJW-30</strain>
    </source>
</reference>
<dbReference type="EMBL" id="AP014946">
    <property type="protein sequence ID" value="BAT61269.1"/>
    <property type="molecule type" value="Genomic_DNA"/>
</dbReference>
<dbReference type="Proteomes" id="UP000236884">
    <property type="component" value="Chromosome"/>
</dbReference>
<organism evidence="3 4">
    <name type="scientific">Variibacter gotjawalensis</name>
    <dbReference type="NCBI Taxonomy" id="1333996"/>
    <lineage>
        <taxon>Bacteria</taxon>
        <taxon>Pseudomonadati</taxon>
        <taxon>Pseudomonadota</taxon>
        <taxon>Alphaproteobacteria</taxon>
        <taxon>Hyphomicrobiales</taxon>
        <taxon>Nitrobacteraceae</taxon>
        <taxon>Variibacter</taxon>
    </lineage>
</organism>
<dbReference type="RefSeq" id="WP_096357988.1">
    <property type="nucleotide sequence ID" value="NZ_AP014946.1"/>
</dbReference>
<accession>A0A0S3PZA1</accession>
<keyword evidence="2" id="KW-0472">Membrane</keyword>
<feature type="compositionally biased region" description="Basic and acidic residues" evidence="1">
    <location>
        <begin position="93"/>
        <end position="110"/>
    </location>
</feature>
<dbReference type="KEGG" id="vgo:GJW-30_1_03826"/>
<feature type="transmembrane region" description="Helical" evidence="2">
    <location>
        <begin position="5"/>
        <end position="24"/>
    </location>
</feature>
<keyword evidence="2" id="KW-1133">Transmembrane helix</keyword>
<keyword evidence="2" id="KW-0812">Transmembrane</keyword>
<proteinExistence type="predicted"/>
<keyword evidence="4" id="KW-1185">Reference proteome</keyword>
<feature type="region of interest" description="Disordered" evidence="1">
    <location>
        <begin position="87"/>
        <end position="276"/>
    </location>
</feature>
<name>A0A0S3PZA1_9BRAD</name>
<dbReference type="AlphaFoldDB" id="A0A0S3PZA1"/>
<feature type="transmembrane region" description="Helical" evidence="2">
    <location>
        <begin position="30"/>
        <end position="52"/>
    </location>
</feature>
<feature type="compositionally biased region" description="Low complexity" evidence="1">
    <location>
        <begin position="182"/>
        <end position="191"/>
    </location>
</feature>
<evidence type="ECO:0000256" key="2">
    <source>
        <dbReference type="SAM" id="Phobius"/>
    </source>
</evidence>